<keyword evidence="3" id="KW-1185">Reference proteome</keyword>
<accession>A0AA38X965</accession>
<gene>
    <name evidence="2" type="ORF">H2200_006958</name>
</gene>
<organism evidence="2 3">
    <name type="scientific">Cladophialophora chaetospira</name>
    <dbReference type="NCBI Taxonomy" id="386627"/>
    <lineage>
        <taxon>Eukaryota</taxon>
        <taxon>Fungi</taxon>
        <taxon>Dikarya</taxon>
        <taxon>Ascomycota</taxon>
        <taxon>Pezizomycotina</taxon>
        <taxon>Eurotiomycetes</taxon>
        <taxon>Chaetothyriomycetidae</taxon>
        <taxon>Chaetothyriales</taxon>
        <taxon>Herpotrichiellaceae</taxon>
        <taxon>Cladophialophora</taxon>
    </lineage>
</organism>
<sequence>MCLECWEAKKCMYCGHYFGERQRRTYMCDYKSRNTKLKCRNHASTDQIMLNDTVACPQCDPDGVEEARYRDEWVDEASSDIDEYGSEPGDDTDGNVEIREASE</sequence>
<reference evidence="2" key="1">
    <citation type="submission" date="2022-10" db="EMBL/GenBank/DDBJ databases">
        <title>Culturing micro-colonial fungi from biological soil crusts in the Mojave desert and describing Neophaeococcomyces mojavensis, and introducing the new genera and species Taxawa tesnikishii.</title>
        <authorList>
            <person name="Kurbessoian T."/>
            <person name="Stajich J.E."/>
        </authorList>
    </citation>
    <scope>NUCLEOTIDE SEQUENCE</scope>
    <source>
        <strain evidence="2">TK_41</strain>
    </source>
</reference>
<dbReference type="EMBL" id="JAPDRK010000009">
    <property type="protein sequence ID" value="KAJ9609186.1"/>
    <property type="molecule type" value="Genomic_DNA"/>
</dbReference>
<evidence type="ECO:0000313" key="3">
    <source>
        <dbReference type="Proteomes" id="UP001172673"/>
    </source>
</evidence>
<feature type="region of interest" description="Disordered" evidence="1">
    <location>
        <begin position="77"/>
        <end position="103"/>
    </location>
</feature>
<comment type="caution">
    <text evidence="2">The sequence shown here is derived from an EMBL/GenBank/DDBJ whole genome shotgun (WGS) entry which is preliminary data.</text>
</comment>
<name>A0AA38X965_9EURO</name>
<protein>
    <submittedName>
        <fullName evidence="2">Uncharacterized protein</fullName>
    </submittedName>
</protein>
<evidence type="ECO:0000313" key="2">
    <source>
        <dbReference type="EMBL" id="KAJ9609186.1"/>
    </source>
</evidence>
<dbReference type="Proteomes" id="UP001172673">
    <property type="component" value="Unassembled WGS sequence"/>
</dbReference>
<proteinExistence type="predicted"/>
<dbReference type="AlphaFoldDB" id="A0AA38X965"/>
<evidence type="ECO:0000256" key="1">
    <source>
        <dbReference type="SAM" id="MobiDB-lite"/>
    </source>
</evidence>
<feature type="compositionally biased region" description="Acidic residues" evidence="1">
    <location>
        <begin position="77"/>
        <end position="94"/>
    </location>
</feature>